<dbReference type="NCBIfam" id="TIGR00277">
    <property type="entry name" value="HDIG"/>
    <property type="match status" value="1"/>
</dbReference>
<evidence type="ECO:0000256" key="12">
    <source>
        <dbReference type="HAMAP-Rule" id="MF_00244"/>
    </source>
</evidence>
<evidence type="ECO:0000259" key="14">
    <source>
        <dbReference type="Pfam" id="PF01966"/>
    </source>
</evidence>
<dbReference type="Gene3D" id="3.40.50.620">
    <property type="entry name" value="HUPs"/>
    <property type="match status" value="1"/>
</dbReference>
<keyword evidence="3 12" id="KW-0662">Pyridine nucleotide biosynthesis</keyword>
<sequence length="404" mass="45126">MKIGVYGGTFDPPHLGHMAAARAAAGLLELDKILFVPAAIPPHKTLPPEAVPAGDRLAMTALMADGLCLEMGRPGLAQADGLELSREGKSYTVDTLGELRIRYPDDELWLLMGTDMFLTLQNWRAPERITALADVAAFARRESETGELLKTQGRYLQERFGARVAVVELPQIIDLSSTQVRALLDTDRARVRDALWCQVYGYILRNGLYDVKADLKHLDDDDLRCASLSMVKAKRIPHIRGCEEEAVRLARRWGADPHLARRAGILHDCTKYLDLAEQLALCEKYHIQLDGLERVAVKLLHSKTGAAIARYVFGEPEEVCNAIFWHTTGKADMDLLSKVLYLADYIEPSRADFEGLEELRHLAYTDIDQALLLGCELTIQDMEERGVPVHTNTLQARDFLKGRT</sequence>
<evidence type="ECO:0000313" key="15">
    <source>
        <dbReference type="EMBL" id="HIY73843.1"/>
    </source>
</evidence>
<comment type="pathway">
    <text evidence="2 12">Cofactor biosynthesis; NAD(+) biosynthesis; deamido-NAD(+) from nicotinate D-ribonucleotide: step 1/1.</text>
</comment>
<dbReference type="GO" id="GO:0016787">
    <property type="term" value="F:hydrolase activity"/>
    <property type="evidence" value="ECO:0007669"/>
    <property type="project" value="UniProtKB-KW"/>
</dbReference>
<dbReference type="InterPro" id="IPR005248">
    <property type="entry name" value="NadD/NMNAT"/>
</dbReference>
<dbReference type="EC" id="2.7.7.18" evidence="12"/>
<name>A0A9D2CEQ8_9FIRM</name>
<keyword evidence="4 12" id="KW-0808">Transferase</keyword>
<dbReference type="GO" id="GO:0005524">
    <property type="term" value="F:ATP binding"/>
    <property type="evidence" value="ECO:0007669"/>
    <property type="project" value="UniProtKB-KW"/>
</dbReference>
<dbReference type="GO" id="GO:0046872">
    <property type="term" value="F:metal ion binding"/>
    <property type="evidence" value="ECO:0007669"/>
    <property type="project" value="UniProtKB-KW"/>
</dbReference>
<evidence type="ECO:0000256" key="5">
    <source>
        <dbReference type="ARBA" id="ARBA00022695"/>
    </source>
</evidence>
<dbReference type="HAMAP" id="MF_00244">
    <property type="entry name" value="NaMN_adenylyltr"/>
    <property type="match status" value="1"/>
</dbReference>
<accession>A0A9D2CEQ8</accession>
<dbReference type="Gene3D" id="1.10.3210.10">
    <property type="entry name" value="Hypothetical protein af1432"/>
    <property type="match status" value="1"/>
</dbReference>
<dbReference type="NCBIfam" id="TIGR00482">
    <property type="entry name" value="nicotinate (nicotinamide) nucleotide adenylyltransferase"/>
    <property type="match status" value="1"/>
</dbReference>
<evidence type="ECO:0000313" key="16">
    <source>
        <dbReference type="Proteomes" id="UP000886824"/>
    </source>
</evidence>
<dbReference type="PANTHER" id="PTHR39321">
    <property type="entry name" value="NICOTINATE-NUCLEOTIDE ADENYLYLTRANSFERASE-RELATED"/>
    <property type="match status" value="1"/>
</dbReference>
<dbReference type="GO" id="GO:0004515">
    <property type="term" value="F:nicotinate-nucleotide adenylyltransferase activity"/>
    <property type="evidence" value="ECO:0007669"/>
    <property type="project" value="UniProtKB-UniRule"/>
</dbReference>
<feature type="domain" description="Cytidyltransferase-like" evidence="13">
    <location>
        <begin position="5"/>
        <end position="182"/>
    </location>
</feature>
<dbReference type="GO" id="GO:0009435">
    <property type="term" value="P:NAD+ biosynthetic process"/>
    <property type="evidence" value="ECO:0007669"/>
    <property type="project" value="UniProtKB-UniRule"/>
</dbReference>
<dbReference type="PANTHER" id="PTHR39321:SF3">
    <property type="entry name" value="PHOSPHOPANTETHEINE ADENYLYLTRANSFERASE"/>
    <property type="match status" value="1"/>
</dbReference>
<gene>
    <name evidence="15" type="primary">yqeK</name>
    <name evidence="12" type="synonym">nadD</name>
    <name evidence="15" type="ORF">H9826_07710</name>
</gene>
<comment type="caution">
    <text evidence="15">The sequence shown here is derived from an EMBL/GenBank/DDBJ whole genome shotgun (WGS) entry which is preliminary data.</text>
</comment>
<evidence type="ECO:0000256" key="4">
    <source>
        <dbReference type="ARBA" id="ARBA00022679"/>
    </source>
</evidence>
<dbReference type="Pfam" id="PF01966">
    <property type="entry name" value="HD"/>
    <property type="match status" value="1"/>
</dbReference>
<dbReference type="NCBIfam" id="TIGR00488">
    <property type="entry name" value="bis(5'-nucleosyl)-tetraphosphatase (symmetrical) YqeK"/>
    <property type="match status" value="1"/>
</dbReference>
<dbReference type="Proteomes" id="UP000886824">
    <property type="component" value="Unassembled WGS sequence"/>
</dbReference>
<keyword evidence="8 15" id="KW-0378">Hydrolase</keyword>
<evidence type="ECO:0000256" key="2">
    <source>
        <dbReference type="ARBA" id="ARBA00005019"/>
    </source>
</evidence>
<organism evidence="15 16">
    <name type="scientific">Candidatus Intestinimonas merdavium</name>
    <dbReference type="NCBI Taxonomy" id="2838622"/>
    <lineage>
        <taxon>Bacteria</taxon>
        <taxon>Bacillati</taxon>
        <taxon>Bacillota</taxon>
        <taxon>Clostridia</taxon>
        <taxon>Eubacteriales</taxon>
        <taxon>Intestinimonas</taxon>
    </lineage>
</organism>
<evidence type="ECO:0000256" key="7">
    <source>
        <dbReference type="ARBA" id="ARBA00022741"/>
    </source>
</evidence>
<comment type="function">
    <text evidence="1 12">Catalyzes the reversible adenylation of nicotinate mononucleotide (NaMN) to nicotinic acid adenine dinucleotide (NaAD).</text>
</comment>
<reference evidence="15" key="1">
    <citation type="journal article" date="2021" name="PeerJ">
        <title>Extensive microbial diversity within the chicken gut microbiome revealed by metagenomics and culture.</title>
        <authorList>
            <person name="Gilroy R."/>
            <person name="Ravi A."/>
            <person name="Getino M."/>
            <person name="Pursley I."/>
            <person name="Horton D.L."/>
            <person name="Alikhan N.F."/>
            <person name="Baker D."/>
            <person name="Gharbi K."/>
            <person name="Hall N."/>
            <person name="Watson M."/>
            <person name="Adriaenssens E.M."/>
            <person name="Foster-Nyarko E."/>
            <person name="Jarju S."/>
            <person name="Secka A."/>
            <person name="Antonio M."/>
            <person name="Oren A."/>
            <person name="Chaudhuri R.R."/>
            <person name="La Ragione R."/>
            <person name="Hildebrand F."/>
            <person name="Pallen M.J."/>
        </authorList>
    </citation>
    <scope>NUCLEOTIDE SEQUENCE</scope>
    <source>
        <strain evidence="15">CHK33-7979</strain>
    </source>
</reference>
<protein>
    <recommendedName>
        <fullName evidence="12">Probable nicotinate-nucleotide adenylyltransferase</fullName>
        <ecNumber evidence="12">2.7.7.18</ecNumber>
    </recommendedName>
    <alternativeName>
        <fullName evidence="12">Deamido-NAD(+) diphosphorylase</fullName>
    </alternativeName>
    <alternativeName>
        <fullName evidence="12">Deamido-NAD(+) pyrophosphorylase</fullName>
    </alternativeName>
    <alternativeName>
        <fullName evidence="12">Nicotinate mononucleotide adenylyltransferase</fullName>
        <shortName evidence="12">NaMN adenylyltransferase</shortName>
    </alternativeName>
</protein>
<evidence type="ECO:0000256" key="3">
    <source>
        <dbReference type="ARBA" id="ARBA00022642"/>
    </source>
</evidence>
<dbReference type="InterPro" id="IPR004821">
    <property type="entry name" value="Cyt_trans-like"/>
</dbReference>
<dbReference type="InterPro" id="IPR005249">
    <property type="entry name" value="YqeK"/>
</dbReference>
<dbReference type="CDD" id="cd02165">
    <property type="entry name" value="NMNAT"/>
    <property type="match status" value="1"/>
</dbReference>
<dbReference type="EMBL" id="DXCX01000081">
    <property type="protein sequence ID" value="HIY73843.1"/>
    <property type="molecule type" value="Genomic_DNA"/>
</dbReference>
<dbReference type="NCBIfam" id="TIGR00125">
    <property type="entry name" value="cyt_tran_rel"/>
    <property type="match status" value="1"/>
</dbReference>
<evidence type="ECO:0000256" key="6">
    <source>
        <dbReference type="ARBA" id="ARBA00022723"/>
    </source>
</evidence>
<evidence type="ECO:0000256" key="11">
    <source>
        <dbReference type="ARBA" id="ARBA00048721"/>
    </source>
</evidence>
<evidence type="ECO:0000256" key="9">
    <source>
        <dbReference type="ARBA" id="ARBA00022840"/>
    </source>
</evidence>
<evidence type="ECO:0000256" key="8">
    <source>
        <dbReference type="ARBA" id="ARBA00022801"/>
    </source>
</evidence>
<dbReference type="AlphaFoldDB" id="A0A9D2CEQ8"/>
<dbReference type="SUPFAM" id="SSF109604">
    <property type="entry name" value="HD-domain/PDEase-like"/>
    <property type="match status" value="1"/>
</dbReference>
<proteinExistence type="inferred from homology"/>
<keyword evidence="6" id="KW-0479">Metal-binding</keyword>
<keyword evidence="5 12" id="KW-0548">Nucleotidyltransferase</keyword>
<keyword evidence="10 12" id="KW-0520">NAD</keyword>
<dbReference type="SUPFAM" id="SSF52374">
    <property type="entry name" value="Nucleotidylyl transferase"/>
    <property type="match status" value="1"/>
</dbReference>
<evidence type="ECO:0000256" key="10">
    <source>
        <dbReference type="ARBA" id="ARBA00023027"/>
    </source>
</evidence>
<evidence type="ECO:0000256" key="1">
    <source>
        <dbReference type="ARBA" id="ARBA00002324"/>
    </source>
</evidence>
<dbReference type="InterPro" id="IPR006674">
    <property type="entry name" value="HD_domain"/>
</dbReference>
<evidence type="ECO:0000259" key="13">
    <source>
        <dbReference type="Pfam" id="PF01467"/>
    </source>
</evidence>
<keyword evidence="9 12" id="KW-0067">ATP-binding</keyword>
<reference evidence="15" key="2">
    <citation type="submission" date="2021-04" db="EMBL/GenBank/DDBJ databases">
        <authorList>
            <person name="Gilroy R."/>
        </authorList>
    </citation>
    <scope>NUCLEOTIDE SEQUENCE</scope>
    <source>
        <strain evidence="15">CHK33-7979</strain>
    </source>
</reference>
<comment type="similarity">
    <text evidence="12">Belongs to the NadD family.</text>
</comment>
<keyword evidence="7 12" id="KW-0547">Nucleotide-binding</keyword>
<comment type="catalytic activity">
    <reaction evidence="11 12">
        <text>nicotinate beta-D-ribonucleotide + ATP + H(+) = deamido-NAD(+) + diphosphate</text>
        <dbReference type="Rhea" id="RHEA:22860"/>
        <dbReference type="ChEBI" id="CHEBI:15378"/>
        <dbReference type="ChEBI" id="CHEBI:30616"/>
        <dbReference type="ChEBI" id="CHEBI:33019"/>
        <dbReference type="ChEBI" id="CHEBI:57502"/>
        <dbReference type="ChEBI" id="CHEBI:58437"/>
        <dbReference type="EC" id="2.7.7.18"/>
    </reaction>
</comment>
<dbReference type="InterPro" id="IPR006675">
    <property type="entry name" value="HDIG_dom"/>
</dbReference>
<feature type="domain" description="HD" evidence="14">
    <location>
        <begin position="238"/>
        <end position="347"/>
    </location>
</feature>
<dbReference type="InterPro" id="IPR014729">
    <property type="entry name" value="Rossmann-like_a/b/a_fold"/>
</dbReference>
<dbReference type="Pfam" id="PF01467">
    <property type="entry name" value="CTP_transf_like"/>
    <property type="match status" value="1"/>
</dbReference>